<name>A0A1H6SGP8_9GAMM</name>
<dbReference type="InterPro" id="IPR004089">
    <property type="entry name" value="MCPsignal_dom"/>
</dbReference>
<gene>
    <name evidence="7" type="ORF">SAMN05421831_10730</name>
</gene>
<dbReference type="Pfam" id="PF00015">
    <property type="entry name" value="MCPsignal"/>
    <property type="match status" value="1"/>
</dbReference>
<evidence type="ECO:0000259" key="6">
    <source>
        <dbReference type="PROSITE" id="PS50111"/>
    </source>
</evidence>
<protein>
    <submittedName>
        <fullName evidence="7">Methyl-accepting chemotaxis protein</fullName>
    </submittedName>
</protein>
<dbReference type="PANTHER" id="PTHR32089">
    <property type="entry name" value="METHYL-ACCEPTING CHEMOTAXIS PROTEIN MCPB"/>
    <property type="match status" value="1"/>
</dbReference>
<evidence type="ECO:0000256" key="5">
    <source>
        <dbReference type="SAM" id="Phobius"/>
    </source>
</evidence>
<keyword evidence="8" id="KW-1185">Reference proteome</keyword>
<feature type="transmembrane region" description="Helical" evidence="5">
    <location>
        <begin position="12"/>
        <end position="32"/>
    </location>
</feature>
<sequence>MFKHLKLHGKLFLLVLSIGLVSLMSGAFYAYLVEQDLAQSTLIERRQFLINEVERRLTKKQEIGLTNAVGLTTNTDLHTALLQYDRDLAALALEHIGELYRNNTNFKGIKIHLHTAQMRSFVRSWDLNAFGEDLGKFRASVRQVNQNKKALVGFELGRDGAMIRALVPLTEGNQLLGTLEFMQGVGSISRDFEQDSRFYLMLLTQEATQIATKAANNQKVAGLPVANNKWFSDSTLAAARSLEAHALLQQEYVLTDAYFAIRLPVKDIEGQIIGWHIVGEPRRFIDAQLQEVQRLSTSFLGLIALMLIATMGFIFLGIHKLVICPLGYISTGLNGFFEYLYQQRNEASRVTFRGKSPEGADELAQMARLINTNITQVERQFVQDKQVLVEVEEVVRRVDAGFYAYRVHQQTSNPQLDALRQILNNMLDSSQLHFEEILATILSFAESNFTSRLAVHGTSGKLGSLIAAVNTLGVSISELMAIIQNTGVILRQGTTTLADSAEHLRQSSHKQSDMIQITHEAVQEVTAHIQQSDHKVGSMQDQAEVMSQLAKKIGEIADQTNLLALNASIEAARAGEHGRGFAVVATEVQQLAVHTQEALAEINRNLGGLMKLVADIRTASSSQLEHMEKLTQVADELAQINMENSAIGEQVYQMTGEIDQRVASLVNVAEQTRALKRPTDQVCDVDLVFEINKVKLEYICFKDELLTQLTQKDRLQQASQDQCPIRAWLHRDSQDPRRQRCEAWQNLVQTYQKQADLCATLIQARQAGERYEQVQELIKNVEKGTDSLFDAIDRVKTQECRQRNLELEARCQQARQTSAH</sequence>
<dbReference type="EMBL" id="FNYH01000007">
    <property type="protein sequence ID" value="SEI67089.1"/>
    <property type="molecule type" value="Genomic_DNA"/>
</dbReference>
<dbReference type="GO" id="GO:0016020">
    <property type="term" value="C:membrane"/>
    <property type="evidence" value="ECO:0007669"/>
    <property type="project" value="UniProtKB-SubCell"/>
</dbReference>
<evidence type="ECO:0000313" key="7">
    <source>
        <dbReference type="EMBL" id="SEI67089.1"/>
    </source>
</evidence>
<evidence type="ECO:0000256" key="2">
    <source>
        <dbReference type="ARBA" id="ARBA00023224"/>
    </source>
</evidence>
<evidence type="ECO:0000256" key="3">
    <source>
        <dbReference type="PROSITE-ProRule" id="PRU00284"/>
    </source>
</evidence>
<comment type="subcellular location">
    <subcellularLocation>
        <location evidence="1">Membrane</location>
    </subcellularLocation>
</comment>
<dbReference type="SMART" id="SM00283">
    <property type="entry name" value="MA"/>
    <property type="match status" value="1"/>
</dbReference>
<keyword evidence="5" id="KW-1133">Transmembrane helix</keyword>
<feature type="coiled-coil region" evidence="4">
    <location>
        <begin position="764"/>
        <end position="817"/>
    </location>
</feature>
<dbReference type="OrthoDB" id="6433966at2"/>
<evidence type="ECO:0000313" key="8">
    <source>
        <dbReference type="Proteomes" id="UP000242999"/>
    </source>
</evidence>
<keyword evidence="2 3" id="KW-0807">Transducer</keyword>
<dbReference type="SUPFAM" id="SSF58104">
    <property type="entry name" value="Methyl-accepting chemotaxis protein (MCP) signaling domain"/>
    <property type="match status" value="1"/>
</dbReference>
<dbReference type="GO" id="GO:0007165">
    <property type="term" value="P:signal transduction"/>
    <property type="evidence" value="ECO:0007669"/>
    <property type="project" value="UniProtKB-KW"/>
</dbReference>
<dbReference type="RefSeq" id="WP_093309619.1">
    <property type="nucleotide sequence ID" value="NZ_FNYH01000007.1"/>
</dbReference>
<dbReference type="AlphaFoldDB" id="A0A1H6SGP8"/>
<feature type="domain" description="Methyl-accepting transducer" evidence="6">
    <location>
        <begin position="454"/>
        <end position="680"/>
    </location>
</feature>
<proteinExistence type="predicted"/>
<evidence type="ECO:0000256" key="4">
    <source>
        <dbReference type="SAM" id="Coils"/>
    </source>
</evidence>
<dbReference type="InterPro" id="IPR029150">
    <property type="entry name" value="dCache_3"/>
</dbReference>
<dbReference type="PANTHER" id="PTHR32089:SF112">
    <property type="entry name" value="LYSOZYME-LIKE PROTEIN-RELATED"/>
    <property type="match status" value="1"/>
</dbReference>
<dbReference type="STRING" id="64971.SAMN05421831_10730"/>
<organism evidence="7 8">
    <name type="scientific">Allopseudospirillum japonicum</name>
    <dbReference type="NCBI Taxonomy" id="64971"/>
    <lineage>
        <taxon>Bacteria</taxon>
        <taxon>Pseudomonadati</taxon>
        <taxon>Pseudomonadota</taxon>
        <taxon>Gammaproteobacteria</taxon>
        <taxon>Oceanospirillales</taxon>
        <taxon>Oceanospirillaceae</taxon>
        <taxon>Allopseudospirillum</taxon>
    </lineage>
</organism>
<keyword evidence="5" id="KW-0812">Transmembrane</keyword>
<dbReference type="GO" id="GO:0006935">
    <property type="term" value="P:chemotaxis"/>
    <property type="evidence" value="ECO:0007669"/>
    <property type="project" value="UniProtKB-ARBA"/>
</dbReference>
<reference evidence="8" key="1">
    <citation type="submission" date="2016-10" db="EMBL/GenBank/DDBJ databases">
        <authorList>
            <person name="Varghese N."/>
            <person name="Submissions S."/>
        </authorList>
    </citation>
    <scope>NUCLEOTIDE SEQUENCE [LARGE SCALE GENOMIC DNA]</scope>
    <source>
        <strain evidence="8">DSM 7165</strain>
    </source>
</reference>
<evidence type="ECO:0000256" key="1">
    <source>
        <dbReference type="ARBA" id="ARBA00004370"/>
    </source>
</evidence>
<feature type="transmembrane region" description="Helical" evidence="5">
    <location>
        <begin position="299"/>
        <end position="318"/>
    </location>
</feature>
<dbReference type="Pfam" id="PF14827">
    <property type="entry name" value="dCache_3"/>
    <property type="match status" value="1"/>
</dbReference>
<dbReference type="Gene3D" id="1.10.287.950">
    <property type="entry name" value="Methyl-accepting chemotaxis protein"/>
    <property type="match status" value="1"/>
</dbReference>
<keyword evidence="5" id="KW-0472">Membrane</keyword>
<dbReference type="PROSITE" id="PS50111">
    <property type="entry name" value="CHEMOTAXIS_TRANSDUC_2"/>
    <property type="match status" value="1"/>
</dbReference>
<keyword evidence="4" id="KW-0175">Coiled coil</keyword>
<dbReference type="Proteomes" id="UP000242999">
    <property type="component" value="Unassembled WGS sequence"/>
</dbReference>
<accession>A0A1H6SGP8</accession>